<keyword evidence="3" id="KW-1185">Reference proteome</keyword>
<proteinExistence type="predicted"/>
<reference evidence="3" key="1">
    <citation type="journal article" date="2019" name="Int. J. Syst. Evol. Microbiol.">
        <title>The Global Catalogue of Microorganisms (GCM) 10K type strain sequencing project: providing services to taxonomists for standard genome sequencing and annotation.</title>
        <authorList>
            <consortium name="The Broad Institute Genomics Platform"/>
            <consortium name="The Broad Institute Genome Sequencing Center for Infectious Disease"/>
            <person name="Wu L."/>
            <person name="Ma J."/>
        </authorList>
    </citation>
    <scope>NUCLEOTIDE SEQUENCE [LARGE SCALE GENOMIC DNA]</scope>
    <source>
        <strain evidence="3">CGMCC 1.19062</strain>
    </source>
</reference>
<organism evidence="2 3">
    <name type="scientific">Lacibacterium aquatile</name>
    <dbReference type="NCBI Taxonomy" id="1168082"/>
    <lineage>
        <taxon>Bacteria</taxon>
        <taxon>Pseudomonadati</taxon>
        <taxon>Pseudomonadota</taxon>
        <taxon>Alphaproteobacteria</taxon>
        <taxon>Rhodospirillales</taxon>
        <taxon>Rhodospirillaceae</taxon>
    </lineage>
</organism>
<accession>A0ABW5DNQ3</accession>
<evidence type="ECO:0000313" key="2">
    <source>
        <dbReference type="EMBL" id="MFD2262753.1"/>
    </source>
</evidence>
<gene>
    <name evidence="2" type="ORF">ACFSM5_07620</name>
</gene>
<evidence type="ECO:0008006" key="4">
    <source>
        <dbReference type="Google" id="ProtNLM"/>
    </source>
</evidence>
<sequence>MRLGILLLVLGAASGGALAQDASGLVGRWYGVDEKQQAGERIRWIAQFNQDGSYKINFESLRDCKLFSRSLHEGHWSLEGNIQVLKLDYYNGQANGSSTRFELLELTENQQRYRSLRYNVEYSSRRVDADFLMPDCS</sequence>
<dbReference type="EMBL" id="JBHUIP010000005">
    <property type="protein sequence ID" value="MFD2262753.1"/>
    <property type="molecule type" value="Genomic_DNA"/>
</dbReference>
<keyword evidence="1" id="KW-0732">Signal</keyword>
<evidence type="ECO:0000313" key="3">
    <source>
        <dbReference type="Proteomes" id="UP001597295"/>
    </source>
</evidence>
<name>A0ABW5DNQ3_9PROT</name>
<feature type="chain" id="PRO_5046008519" description="Lipocalin-like domain-containing protein" evidence="1">
    <location>
        <begin position="20"/>
        <end position="137"/>
    </location>
</feature>
<feature type="signal peptide" evidence="1">
    <location>
        <begin position="1"/>
        <end position="19"/>
    </location>
</feature>
<dbReference type="RefSeq" id="WP_379875720.1">
    <property type="nucleotide sequence ID" value="NZ_JBHUIP010000005.1"/>
</dbReference>
<protein>
    <recommendedName>
        <fullName evidence="4">Lipocalin-like domain-containing protein</fullName>
    </recommendedName>
</protein>
<evidence type="ECO:0000256" key="1">
    <source>
        <dbReference type="SAM" id="SignalP"/>
    </source>
</evidence>
<dbReference type="Proteomes" id="UP001597295">
    <property type="component" value="Unassembled WGS sequence"/>
</dbReference>
<comment type="caution">
    <text evidence="2">The sequence shown here is derived from an EMBL/GenBank/DDBJ whole genome shotgun (WGS) entry which is preliminary data.</text>
</comment>